<keyword evidence="2" id="KW-0378">Hydrolase</keyword>
<dbReference type="InterPro" id="IPR020045">
    <property type="entry name" value="DNA_polI_H3TH"/>
</dbReference>
<dbReference type="PANTHER" id="PTHR42646:SF2">
    <property type="entry name" value="5'-3' EXONUCLEASE FAMILY PROTEIN"/>
    <property type="match status" value="1"/>
</dbReference>
<keyword evidence="3 9" id="KW-0269">Exonuclease</keyword>
<dbReference type="Pfam" id="PF02739">
    <property type="entry name" value="5_3_exonuc_N"/>
    <property type="match status" value="1"/>
</dbReference>
<dbReference type="EMBL" id="JBHMDM010000003">
    <property type="protein sequence ID" value="MFB9376491.1"/>
    <property type="molecule type" value="Genomic_DNA"/>
</dbReference>
<evidence type="ECO:0000313" key="10">
    <source>
        <dbReference type="Proteomes" id="UP001589748"/>
    </source>
</evidence>
<evidence type="ECO:0000256" key="6">
    <source>
        <dbReference type="ARBA" id="ARBA00050026"/>
    </source>
</evidence>
<evidence type="ECO:0000256" key="3">
    <source>
        <dbReference type="ARBA" id="ARBA00022839"/>
    </source>
</evidence>
<protein>
    <recommendedName>
        <fullName evidence="6">5'-3' exonuclease</fullName>
    </recommendedName>
</protein>
<dbReference type="PANTHER" id="PTHR42646">
    <property type="entry name" value="FLAP ENDONUCLEASE XNI"/>
    <property type="match status" value="1"/>
</dbReference>
<accession>A0ABV5LQW6</accession>
<feature type="compositionally biased region" description="Low complexity" evidence="7">
    <location>
        <begin position="13"/>
        <end position="23"/>
    </location>
</feature>
<dbReference type="InterPro" id="IPR029060">
    <property type="entry name" value="PIN-like_dom_sf"/>
</dbReference>
<dbReference type="Proteomes" id="UP001589748">
    <property type="component" value="Unassembled WGS sequence"/>
</dbReference>
<dbReference type="InterPro" id="IPR036279">
    <property type="entry name" value="5-3_exonuclease_C_sf"/>
</dbReference>
<dbReference type="SUPFAM" id="SSF88723">
    <property type="entry name" value="PIN domain-like"/>
    <property type="match status" value="1"/>
</dbReference>
<keyword evidence="10" id="KW-1185">Reference proteome</keyword>
<dbReference type="InterPro" id="IPR020046">
    <property type="entry name" value="5-3_exonucl_a-hlix_arch_N"/>
</dbReference>
<dbReference type="InterPro" id="IPR038969">
    <property type="entry name" value="FEN"/>
</dbReference>
<evidence type="ECO:0000256" key="4">
    <source>
        <dbReference type="ARBA" id="ARBA00023125"/>
    </source>
</evidence>
<dbReference type="GO" id="GO:0004527">
    <property type="term" value="F:exonuclease activity"/>
    <property type="evidence" value="ECO:0007669"/>
    <property type="project" value="UniProtKB-KW"/>
</dbReference>
<dbReference type="CDD" id="cd09898">
    <property type="entry name" value="H3TH_53EXO"/>
    <property type="match status" value="1"/>
</dbReference>
<dbReference type="RefSeq" id="WP_380138251.1">
    <property type="nucleotide sequence ID" value="NZ_JBHLUI010000009.1"/>
</dbReference>
<organism evidence="9 10">
    <name type="scientific">Kineococcus gynurae</name>
    <dbReference type="NCBI Taxonomy" id="452979"/>
    <lineage>
        <taxon>Bacteria</taxon>
        <taxon>Bacillati</taxon>
        <taxon>Actinomycetota</taxon>
        <taxon>Actinomycetes</taxon>
        <taxon>Kineosporiales</taxon>
        <taxon>Kineosporiaceae</taxon>
        <taxon>Kineococcus</taxon>
    </lineage>
</organism>
<feature type="domain" description="5'-3' exonuclease" evidence="8">
    <location>
        <begin position="24"/>
        <end position="300"/>
    </location>
</feature>
<keyword evidence="1" id="KW-0540">Nuclease</keyword>
<evidence type="ECO:0000256" key="2">
    <source>
        <dbReference type="ARBA" id="ARBA00022801"/>
    </source>
</evidence>
<evidence type="ECO:0000256" key="1">
    <source>
        <dbReference type="ARBA" id="ARBA00022722"/>
    </source>
</evidence>
<dbReference type="SUPFAM" id="SSF47807">
    <property type="entry name" value="5' to 3' exonuclease, C-terminal subdomain"/>
    <property type="match status" value="1"/>
</dbReference>
<evidence type="ECO:0000256" key="5">
    <source>
        <dbReference type="ARBA" id="ARBA00049957"/>
    </source>
</evidence>
<gene>
    <name evidence="9" type="ORF">ACFFVI_05880</name>
</gene>
<dbReference type="CDD" id="cd09859">
    <property type="entry name" value="PIN_53EXO"/>
    <property type="match status" value="1"/>
</dbReference>
<dbReference type="InterPro" id="IPR008918">
    <property type="entry name" value="HhH2"/>
</dbReference>
<dbReference type="SMART" id="SM00475">
    <property type="entry name" value="53EXOc"/>
    <property type="match status" value="1"/>
</dbReference>
<proteinExistence type="predicted"/>
<dbReference type="Gene3D" id="1.10.150.20">
    <property type="entry name" value="5' to 3' exonuclease, C-terminal subdomain"/>
    <property type="match status" value="1"/>
</dbReference>
<dbReference type="Pfam" id="PF01367">
    <property type="entry name" value="5_3_exonuc"/>
    <property type="match status" value="1"/>
</dbReference>
<evidence type="ECO:0000256" key="7">
    <source>
        <dbReference type="SAM" id="MobiDB-lite"/>
    </source>
</evidence>
<comment type="function">
    <text evidence="5">5'-3' exonuclease acting preferentially on double-stranded DNA.</text>
</comment>
<dbReference type="SMART" id="SM00279">
    <property type="entry name" value="HhH2"/>
    <property type="match status" value="1"/>
</dbReference>
<sequence>MPRMRSGDLPTSPGDAPAEGPPADRLLLLDSASLYFRAFHGVPSSVTAPDGTPVNAVRGFLDSIAHLVTTRRPTRLVAAWDDDWRPAFRVAALPSYKTHRLAPDGGEEAPDALLPQVDVIVEVLAALGIARVGAPGHEADDVLATLAEQARTTPGTEVDVVTGDRDLFQLVDDAAGIRVLYVGKGVRRAETVDQAWLAAKYGVGTGAGYADLAILRGDPSDGLPGVAGIGEKTAAGLVGRFGDLATLRAAAADPGADLSPGQRTKLLGAGPYLDAAPTVVHCVRDAPLVRYGGVETDALPRTPADLDRLGELVHRWGLQSSVERVLTAVAGTP</sequence>
<keyword evidence="4" id="KW-0238">DNA-binding</keyword>
<dbReference type="Gene3D" id="3.40.50.1010">
    <property type="entry name" value="5'-nuclease"/>
    <property type="match status" value="1"/>
</dbReference>
<evidence type="ECO:0000313" key="9">
    <source>
        <dbReference type="EMBL" id="MFB9376491.1"/>
    </source>
</evidence>
<name>A0ABV5LQW6_9ACTN</name>
<comment type="caution">
    <text evidence="9">The sequence shown here is derived from an EMBL/GenBank/DDBJ whole genome shotgun (WGS) entry which is preliminary data.</text>
</comment>
<dbReference type="InterPro" id="IPR002421">
    <property type="entry name" value="5-3_exonuclease"/>
</dbReference>
<feature type="region of interest" description="Disordered" evidence="7">
    <location>
        <begin position="1"/>
        <end position="23"/>
    </location>
</feature>
<evidence type="ECO:0000259" key="8">
    <source>
        <dbReference type="SMART" id="SM00475"/>
    </source>
</evidence>
<reference evidence="9 10" key="1">
    <citation type="submission" date="2024-09" db="EMBL/GenBank/DDBJ databases">
        <authorList>
            <person name="Sun Q."/>
            <person name="Mori K."/>
        </authorList>
    </citation>
    <scope>NUCLEOTIDE SEQUENCE [LARGE SCALE GENOMIC DNA]</scope>
    <source>
        <strain evidence="9 10">TISTR 1856</strain>
    </source>
</reference>